<dbReference type="GO" id="GO:0004038">
    <property type="term" value="F:allantoinase activity"/>
    <property type="evidence" value="ECO:0007669"/>
    <property type="project" value="TreeGrafter"/>
</dbReference>
<gene>
    <name evidence="8" type="ORF">BMIN_0567</name>
</gene>
<reference evidence="8 9" key="1">
    <citation type="submission" date="2014-03" db="EMBL/GenBank/DDBJ databases">
        <title>Genomics of Bifidobacteria.</title>
        <authorList>
            <person name="Ventura M."/>
            <person name="Milani C."/>
            <person name="Lugli G.A."/>
        </authorList>
    </citation>
    <scope>NUCLEOTIDE SEQUENCE [LARGE SCALE GENOMIC DNA]</scope>
    <source>
        <strain evidence="8 9">LMG 11592</strain>
    </source>
</reference>
<comment type="similarity">
    <text evidence="3">Belongs to the metallo-dependent hydrolases superfamily. DHOase family. Class I DHOase subfamily.</text>
</comment>
<keyword evidence="9" id="KW-1185">Reference proteome</keyword>
<evidence type="ECO:0000256" key="5">
    <source>
        <dbReference type="ARBA" id="ARBA00022801"/>
    </source>
</evidence>
<evidence type="ECO:0000256" key="6">
    <source>
        <dbReference type="ARBA" id="ARBA00022975"/>
    </source>
</evidence>
<protein>
    <submittedName>
        <fullName evidence="8">Dihydroorotase</fullName>
        <ecNumber evidence="8">3.5.2.3</ecNumber>
    </submittedName>
</protein>
<dbReference type="InterPro" id="IPR004722">
    <property type="entry name" value="DHOase"/>
</dbReference>
<evidence type="ECO:0000256" key="4">
    <source>
        <dbReference type="ARBA" id="ARBA00022723"/>
    </source>
</evidence>
<dbReference type="GO" id="GO:0004151">
    <property type="term" value="F:dihydroorotase activity"/>
    <property type="evidence" value="ECO:0007669"/>
    <property type="project" value="UniProtKB-EC"/>
</dbReference>
<feature type="domain" description="Amidohydrolase-related" evidence="7">
    <location>
        <begin position="47"/>
        <end position="395"/>
    </location>
</feature>
<dbReference type="Gene3D" id="2.30.40.10">
    <property type="entry name" value="Urease, subunit C, domain 1"/>
    <property type="match status" value="1"/>
</dbReference>
<dbReference type="GO" id="GO:0006145">
    <property type="term" value="P:purine nucleobase catabolic process"/>
    <property type="evidence" value="ECO:0007669"/>
    <property type="project" value="TreeGrafter"/>
</dbReference>
<evidence type="ECO:0000313" key="9">
    <source>
        <dbReference type="Proteomes" id="UP000029014"/>
    </source>
</evidence>
<accession>A0A087BNR8</accession>
<comment type="function">
    <text evidence="2">Catalyzes the reversible cyclization of carbamoyl aspartate to dihydroorotate.</text>
</comment>
<keyword evidence="5 8" id="KW-0378">Hydrolase</keyword>
<name>A0A087BNR8_9BIFI</name>
<dbReference type="GO" id="GO:0005737">
    <property type="term" value="C:cytoplasm"/>
    <property type="evidence" value="ECO:0007669"/>
    <property type="project" value="TreeGrafter"/>
</dbReference>
<sequence>MGITLTDIRVWNTGERIDLVLPGVDAERAMLDTPMGRDSVIDASDLTVAPGLADPHVHFRDPGQTDKETMETGARAAAAGGYTRVLVMPNTLPAADGTTVRDGMTGADEVRSQGCDTVLDYLETYERTHHPLPVRYDLTVCASLGRQGREPTRLSDWSRYLVPPSSATRDARDGAAALDHPIRAISDDGATVPDALLDATMANALAAGIPISDHCEHHDSGVMTDGEVSRRLGFEGIPPETETSIIERDIDAARRTGAHIHLQHVSTARSFDLIREAKSQGVPITCETAPHYLALCDEDVEKYGPLAKMNPPLRSAADRQATIAAVADGTVDMIATDHAPHTVEQKGGGMLDAPNGVIGLETAYGVCRTVLVGGGYIDDARLIELMSLAPNHLMGHASTDVAALLTTSSPCATHRVLDLSHVEHPEAVDLTILDVSHPWTIDAARFRSRARNTPFDGWTVTGRAMATIIGSRLVYCALTH</sequence>
<dbReference type="Proteomes" id="UP000029014">
    <property type="component" value="Unassembled WGS sequence"/>
</dbReference>
<dbReference type="CDD" id="cd01317">
    <property type="entry name" value="DHOase_IIa"/>
    <property type="match status" value="1"/>
</dbReference>
<comment type="caution">
    <text evidence="8">The sequence shown here is derived from an EMBL/GenBank/DDBJ whole genome shotgun (WGS) entry which is preliminary data.</text>
</comment>
<keyword evidence="6" id="KW-0665">Pyrimidine biosynthesis</keyword>
<dbReference type="GO" id="GO:0046872">
    <property type="term" value="F:metal ion binding"/>
    <property type="evidence" value="ECO:0007669"/>
    <property type="project" value="UniProtKB-KW"/>
</dbReference>
<dbReference type="EC" id="3.5.2.3" evidence="8"/>
<dbReference type="Gene3D" id="3.20.20.140">
    <property type="entry name" value="Metal-dependent hydrolases"/>
    <property type="match status" value="1"/>
</dbReference>
<evidence type="ECO:0000256" key="1">
    <source>
        <dbReference type="ARBA" id="ARBA00001947"/>
    </source>
</evidence>
<dbReference type="AlphaFoldDB" id="A0A087BNR8"/>
<dbReference type="RefSeq" id="WP_022860691.1">
    <property type="nucleotide sequence ID" value="NZ_JGZD01000009.1"/>
</dbReference>
<dbReference type="Pfam" id="PF01979">
    <property type="entry name" value="Amidohydro_1"/>
    <property type="match status" value="1"/>
</dbReference>
<dbReference type="PANTHER" id="PTHR43668">
    <property type="entry name" value="ALLANTOINASE"/>
    <property type="match status" value="1"/>
</dbReference>
<organism evidence="8 9">
    <name type="scientific">Bifidobacterium minimum</name>
    <dbReference type="NCBI Taxonomy" id="1693"/>
    <lineage>
        <taxon>Bacteria</taxon>
        <taxon>Bacillati</taxon>
        <taxon>Actinomycetota</taxon>
        <taxon>Actinomycetes</taxon>
        <taxon>Bifidobacteriales</taxon>
        <taxon>Bifidobacteriaceae</taxon>
        <taxon>Bifidobacterium</taxon>
    </lineage>
</organism>
<dbReference type="eggNOG" id="COG0044">
    <property type="taxonomic scope" value="Bacteria"/>
</dbReference>
<comment type="cofactor">
    <cofactor evidence="1">
        <name>Zn(2+)</name>
        <dbReference type="ChEBI" id="CHEBI:29105"/>
    </cofactor>
</comment>
<dbReference type="SUPFAM" id="SSF51338">
    <property type="entry name" value="Composite domain of metallo-dependent hydrolases"/>
    <property type="match status" value="1"/>
</dbReference>
<dbReference type="InterPro" id="IPR011059">
    <property type="entry name" value="Metal-dep_hydrolase_composite"/>
</dbReference>
<evidence type="ECO:0000313" key="8">
    <source>
        <dbReference type="EMBL" id="KFI72668.1"/>
    </source>
</evidence>
<dbReference type="InterPro" id="IPR006680">
    <property type="entry name" value="Amidohydro-rel"/>
</dbReference>
<dbReference type="SUPFAM" id="SSF51556">
    <property type="entry name" value="Metallo-dependent hydrolases"/>
    <property type="match status" value="1"/>
</dbReference>
<dbReference type="PANTHER" id="PTHR43668:SF2">
    <property type="entry name" value="ALLANTOINASE"/>
    <property type="match status" value="1"/>
</dbReference>
<dbReference type="PROSITE" id="PS00482">
    <property type="entry name" value="DIHYDROOROTASE_1"/>
    <property type="match status" value="1"/>
</dbReference>
<keyword evidence="4" id="KW-0479">Metal-binding</keyword>
<dbReference type="EMBL" id="JGZD01000009">
    <property type="protein sequence ID" value="KFI72668.1"/>
    <property type="molecule type" value="Genomic_DNA"/>
</dbReference>
<dbReference type="InterPro" id="IPR032466">
    <property type="entry name" value="Metal_Hydrolase"/>
</dbReference>
<dbReference type="PROSITE" id="PS00483">
    <property type="entry name" value="DIHYDROOROTASE_2"/>
    <property type="match status" value="1"/>
</dbReference>
<dbReference type="InterPro" id="IPR050138">
    <property type="entry name" value="DHOase/Allantoinase_Hydrolase"/>
</dbReference>
<evidence type="ECO:0000259" key="7">
    <source>
        <dbReference type="Pfam" id="PF01979"/>
    </source>
</evidence>
<dbReference type="STRING" id="1693.BMIN_0567"/>
<dbReference type="InterPro" id="IPR002195">
    <property type="entry name" value="Dihydroorotase_CS"/>
</dbReference>
<evidence type="ECO:0000256" key="3">
    <source>
        <dbReference type="ARBA" id="ARBA00010286"/>
    </source>
</evidence>
<proteinExistence type="inferred from homology"/>
<dbReference type="GO" id="GO:0006221">
    <property type="term" value="P:pyrimidine nucleotide biosynthetic process"/>
    <property type="evidence" value="ECO:0007669"/>
    <property type="project" value="UniProtKB-KW"/>
</dbReference>
<evidence type="ECO:0000256" key="2">
    <source>
        <dbReference type="ARBA" id="ARBA00002368"/>
    </source>
</evidence>